<accession>A0A2W7Q086</accession>
<dbReference type="GO" id="GO:0004176">
    <property type="term" value="F:ATP-dependent peptidase activity"/>
    <property type="evidence" value="ECO:0007669"/>
    <property type="project" value="InterPro"/>
</dbReference>
<comment type="caution">
    <text evidence="3">The sequence shown here is derived from an EMBL/GenBank/DDBJ whole genome shotgun (WGS) entry which is preliminary data.</text>
</comment>
<proteinExistence type="predicted"/>
<dbReference type="RefSeq" id="WP_111537627.1">
    <property type="nucleotide sequence ID" value="NZ_QKZL01000010.1"/>
</dbReference>
<gene>
    <name evidence="3" type="ORF">LX81_02492</name>
</gene>
<dbReference type="InterPro" id="IPR003593">
    <property type="entry name" value="AAA+_ATPase"/>
</dbReference>
<evidence type="ECO:0000259" key="2">
    <source>
        <dbReference type="SMART" id="SM00382"/>
    </source>
</evidence>
<dbReference type="InterPro" id="IPR003959">
    <property type="entry name" value="ATPase_AAA_core"/>
</dbReference>
<feature type="compositionally biased region" description="Basic and acidic residues" evidence="1">
    <location>
        <begin position="42"/>
        <end position="60"/>
    </location>
</feature>
<dbReference type="PANTHER" id="PTHR10046">
    <property type="entry name" value="ATP DEPENDENT LON PROTEASE FAMILY MEMBER"/>
    <property type="match status" value="1"/>
</dbReference>
<protein>
    <submittedName>
        <fullName evidence="3">ATPase family protein associated with various cellular activities (AAA)</fullName>
    </submittedName>
</protein>
<dbReference type="InterPro" id="IPR027065">
    <property type="entry name" value="Lon_Prtase"/>
</dbReference>
<name>A0A2W7Q086_9RHOB</name>
<feature type="region of interest" description="Disordered" evidence="1">
    <location>
        <begin position="1"/>
        <end position="21"/>
    </location>
</feature>
<sequence>MPTRTIIPFAQANLGDDPPPRWEVEERLKGFLNRIRAGKAGPEPDRSPKDRNSRDRTTTRDRHRIYRRAKRYLERRDAATGLAHLQDDDRDRLAALRDGAWITRLGTEHEADVIASALHEDMPWMGPATERVWHAMRRAVRTGSPGLPLPPLLLLGPPGIGKSHWARRLGTLIEGPVTAIDATNEPASFVLVGAQRGWSNTQPGRVLQTILRERCASPVVIVDEIEKAGVTTSTRGARFTLTDGILPLLEPATARDWNCPYFRVRFDMSWIAWVLTANSLNGLPEPLLSRCPPVPLGPVPRADLMRYARRDCENRGLPEPAIEAVMDCLATAPPAAAGLSLRSVRRLIDRIETLATMPTLH</sequence>
<dbReference type="Gene3D" id="3.40.50.300">
    <property type="entry name" value="P-loop containing nucleotide triphosphate hydrolases"/>
    <property type="match status" value="1"/>
</dbReference>
<reference evidence="3 4" key="1">
    <citation type="submission" date="2018-06" db="EMBL/GenBank/DDBJ databases">
        <title>Genomic Encyclopedia of Archaeal and Bacterial Type Strains, Phase II (KMG-II): from individual species to whole genera.</title>
        <authorList>
            <person name="Goeker M."/>
        </authorList>
    </citation>
    <scope>NUCLEOTIDE SEQUENCE [LARGE SCALE GENOMIC DNA]</scope>
    <source>
        <strain evidence="3 4">DSM 22009</strain>
    </source>
</reference>
<evidence type="ECO:0000313" key="3">
    <source>
        <dbReference type="EMBL" id="PZX15189.1"/>
    </source>
</evidence>
<dbReference type="SUPFAM" id="SSF52540">
    <property type="entry name" value="P-loop containing nucleoside triphosphate hydrolases"/>
    <property type="match status" value="1"/>
</dbReference>
<dbReference type="GO" id="GO:0030163">
    <property type="term" value="P:protein catabolic process"/>
    <property type="evidence" value="ECO:0007669"/>
    <property type="project" value="InterPro"/>
</dbReference>
<feature type="domain" description="AAA+ ATPase" evidence="2">
    <location>
        <begin position="148"/>
        <end position="319"/>
    </location>
</feature>
<dbReference type="AlphaFoldDB" id="A0A2W7Q086"/>
<dbReference type="GO" id="GO:0016887">
    <property type="term" value="F:ATP hydrolysis activity"/>
    <property type="evidence" value="ECO:0007669"/>
    <property type="project" value="InterPro"/>
</dbReference>
<dbReference type="Pfam" id="PF00004">
    <property type="entry name" value="AAA"/>
    <property type="match status" value="1"/>
</dbReference>
<keyword evidence="4" id="KW-1185">Reference proteome</keyword>
<evidence type="ECO:0000313" key="4">
    <source>
        <dbReference type="Proteomes" id="UP000248916"/>
    </source>
</evidence>
<dbReference type="SMART" id="SM00382">
    <property type="entry name" value="AAA"/>
    <property type="match status" value="1"/>
</dbReference>
<evidence type="ECO:0000256" key="1">
    <source>
        <dbReference type="SAM" id="MobiDB-lite"/>
    </source>
</evidence>
<dbReference type="OrthoDB" id="5297432at2"/>
<dbReference type="GO" id="GO:0004252">
    <property type="term" value="F:serine-type endopeptidase activity"/>
    <property type="evidence" value="ECO:0007669"/>
    <property type="project" value="InterPro"/>
</dbReference>
<feature type="region of interest" description="Disordered" evidence="1">
    <location>
        <begin position="33"/>
        <end position="63"/>
    </location>
</feature>
<dbReference type="GO" id="GO:0005524">
    <property type="term" value="F:ATP binding"/>
    <property type="evidence" value="ECO:0007669"/>
    <property type="project" value="InterPro"/>
</dbReference>
<organism evidence="3 4">
    <name type="scientific">Palleronia aestuarii</name>
    <dbReference type="NCBI Taxonomy" id="568105"/>
    <lineage>
        <taxon>Bacteria</taxon>
        <taxon>Pseudomonadati</taxon>
        <taxon>Pseudomonadota</taxon>
        <taxon>Alphaproteobacteria</taxon>
        <taxon>Rhodobacterales</taxon>
        <taxon>Roseobacteraceae</taxon>
        <taxon>Palleronia</taxon>
    </lineage>
</organism>
<dbReference type="EMBL" id="QKZL01000010">
    <property type="protein sequence ID" value="PZX15189.1"/>
    <property type="molecule type" value="Genomic_DNA"/>
</dbReference>
<dbReference type="Proteomes" id="UP000248916">
    <property type="component" value="Unassembled WGS sequence"/>
</dbReference>
<dbReference type="InterPro" id="IPR027417">
    <property type="entry name" value="P-loop_NTPase"/>
</dbReference>